<protein>
    <submittedName>
        <fullName evidence="1">Uncharacterized protein</fullName>
    </submittedName>
</protein>
<accession>A6YFV0</accession>
<proteinExistence type="predicted"/>
<dbReference type="AlphaFoldDB" id="A6YFV0"/>
<dbReference type="EMBL" id="EF495212">
    <property type="protein sequence ID" value="ABR67111.1"/>
    <property type="molecule type" value="Genomic_DNA"/>
</dbReference>
<dbReference type="InterPro" id="IPR036390">
    <property type="entry name" value="WH_DNA-bd_sf"/>
</dbReference>
<dbReference type="SUPFAM" id="SSF46785">
    <property type="entry name" value="Winged helix' DNA-binding domain"/>
    <property type="match status" value="1"/>
</dbReference>
<evidence type="ECO:0000313" key="1">
    <source>
        <dbReference type="EMBL" id="ABR67111.1"/>
    </source>
</evidence>
<sequence length="416" mass="46201">MLSIVPALLPSSTSGFPQPAIRVVKADEAVTYKPCRVSRFQETNKKHVTAAVPKGSMRAAHGLYQALPALLHDARLAPHTKPFQRRLLAFFEKLISMADYDTMTVRVPWGGRDKAYGEADARPGLAEWLGISRRTVANYFTFLEKWGYVGTVASGRSAEKVREKTAEGNELPVYVICIPSPLKAVPDLPAETAVDEICTPTAPSGVVQLHVEGLLPHTRAEKHQEGRGSATHPISGAASGAVVTTENLRQGAYWDPHKTTKRRGQRWAAAEEIRAQCFALRPLSKKDLASVLRPWLVDGWTVSDVLNAFNKKPDGTDWPHDGVPITKHTQRLRGWVLNRLNAWTVDGEPMRSPDQRKAFEHAEILRRHAAEQRRILEQQAEHAAQIAKGPSPIEIRAKAQIRAIFANNRRHRLTTA</sequence>
<name>A6YFV0_9MICC</name>
<organism evidence="1">
    <name type="scientific">Arthrobacter sp. Chr15</name>
    <dbReference type="NCBI Taxonomy" id="447032"/>
    <lineage>
        <taxon>Bacteria</taxon>
        <taxon>Bacillati</taxon>
        <taxon>Actinomycetota</taxon>
        <taxon>Actinomycetes</taxon>
        <taxon>Micrococcales</taxon>
        <taxon>Micrococcaceae</taxon>
        <taxon>Arthrobacter</taxon>
    </lineage>
</organism>
<reference evidence="1" key="1">
    <citation type="journal article" date="2008" name="Plasmid">
        <title>Comparative analysis of eight Arthrobacter plasmids.</title>
        <authorList>
            <person name="Jerke K."/>
            <person name="Nakatsu C.H."/>
            <person name="Beasley F."/>
            <person name="Konopka A."/>
        </authorList>
    </citation>
    <scope>NUCLEOTIDE SEQUENCE</scope>
    <source>
        <strain evidence="1">Chr15</strain>
        <plasmid evidence="1">pChr15</plasmid>
    </source>
</reference>
<keyword evidence="1" id="KW-0614">Plasmid</keyword>
<geneLocation type="plasmid" evidence="1">
    <name>pChr15</name>
</geneLocation>